<organism evidence="2 3">
    <name type="scientific">Paraclostridium bifermentans</name>
    <name type="common">Clostridium bifermentans</name>
    <dbReference type="NCBI Taxonomy" id="1490"/>
    <lineage>
        <taxon>Bacteria</taxon>
        <taxon>Bacillati</taxon>
        <taxon>Bacillota</taxon>
        <taxon>Clostridia</taxon>
        <taxon>Peptostreptococcales</taxon>
        <taxon>Peptostreptococcaceae</taxon>
        <taxon>Paraclostridium</taxon>
    </lineage>
</organism>
<dbReference type="Gene3D" id="1.10.10.10">
    <property type="entry name" value="Winged helix-like DNA-binding domain superfamily/Winged helix DNA-binding domain"/>
    <property type="match status" value="1"/>
</dbReference>
<dbReference type="Proteomes" id="UP001239169">
    <property type="component" value="Chromosome"/>
</dbReference>
<evidence type="ECO:0000259" key="1">
    <source>
        <dbReference type="PROSITE" id="PS51071"/>
    </source>
</evidence>
<name>A0ABY8R4S5_PARBF</name>
<dbReference type="SUPFAM" id="SSF46689">
    <property type="entry name" value="Homeodomain-like"/>
    <property type="match status" value="1"/>
</dbReference>
<proteinExistence type="predicted"/>
<dbReference type="InterPro" id="IPR036388">
    <property type="entry name" value="WH-like_DNA-bd_sf"/>
</dbReference>
<dbReference type="InterPro" id="IPR000281">
    <property type="entry name" value="HTH_RpiR"/>
</dbReference>
<evidence type="ECO:0000313" key="2">
    <source>
        <dbReference type="EMBL" id="WGX76043.1"/>
    </source>
</evidence>
<accession>A0ABY8R4S5</accession>
<sequence length="126" mass="14001">MGILENLEAPNFKVTKSDKILIEYIKNNIEDVFYKPISQIAKESNIGEATITRFSKKMGFSGLQDFKVTLAQEISSLSKSRNIINSNIENNEPVIDTAKKLLATNISTLESTVDIINGSEIHKSPN</sequence>
<keyword evidence="3" id="KW-1185">Reference proteome</keyword>
<feature type="domain" description="HTH rpiR-type" evidence="1">
    <location>
        <begin position="1"/>
        <end position="77"/>
    </location>
</feature>
<gene>
    <name evidence="2" type="ORF">QJS64_00795</name>
</gene>
<dbReference type="PROSITE" id="PS51071">
    <property type="entry name" value="HTH_RPIR"/>
    <property type="match status" value="1"/>
</dbReference>
<dbReference type="PANTHER" id="PTHR30514">
    <property type="entry name" value="GLUCOKINASE"/>
    <property type="match status" value="1"/>
</dbReference>
<evidence type="ECO:0000313" key="3">
    <source>
        <dbReference type="Proteomes" id="UP001239169"/>
    </source>
</evidence>
<protein>
    <recommendedName>
        <fullName evidence="1">HTH rpiR-type domain-containing protein</fullName>
    </recommendedName>
</protein>
<dbReference type="Pfam" id="PF01418">
    <property type="entry name" value="HTH_6"/>
    <property type="match status" value="1"/>
</dbReference>
<dbReference type="InterPro" id="IPR009057">
    <property type="entry name" value="Homeodomain-like_sf"/>
</dbReference>
<dbReference type="InterPro" id="IPR047640">
    <property type="entry name" value="RpiR-like"/>
</dbReference>
<reference evidence="2 3" key="1">
    <citation type="submission" date="2023-04" db="EMBL/GenBank/DDBJ databases">
        <title>Bacteria Genome Submission.</title>
        <authorList>
            <person name="Isaac P."/>
        </authorList>
    </citation>
    <scope>NUCLEOTIDE SEQUENCE [LARGE SCALE GENOMIC DNA]</scope>
    <source>
        <strain evidence="2 3">SampleS7P1</strain>
    </source>
</reference>
<dbReference type="PANTHER" id="PTHR30514:SF1">
    <property type="entry name" value="HTH-TYPE TRANSCRIPTIONAL REGULATOR HEXR-RELATED"/>
    <property type="match status" value="1"/>
</dbReference>
<dbReference type="EMBL" id="CP124685">
    <property type="protein sequence ID" value="WGX76043.1"/>
    <property type="molecule type" value="Genomic_DNA"/>
</dbReference>